<feature type="domain" description="Immunity MXAN-0049 protein" evidence="1">
    <location>
        <begin position="101"/>
        <end position="189"/>
    </location>
</feature>
<gene>
    <name evidence="2" type="ORF">SYV04_27050</name>
</gene>
<name>A0ABU5HBA9_9BACT</name>
<dbReference type="RefSeq" id="WP_321548806.1">
    <property type="nucleotide sequence ID" value="NZ_JAXIVS010000010.1"/>
</dbReference>
<proteinExistence type="predicted"/>
<dbReference type="EMBL" id="JAXIVS010000010">
    <property type="protein sequence ID" value="MDY7230082.1"/>
    <property type="molecule type" value="Genomic_DNA"/>
</dbReference>
<accession>A0ABU5HBA9</accession>
<comment type="caution">
    <text evidence="2">The sequence shown here is derived from an EMBL/GenBank/DDBJ whole genome shotgun (WGS) entry which is preliminary data.</text>
</comment>
<dbReference type="InterPro" id="IPR012433">
    <property type="entry name" value="Imm11"/>
</dbReference>
<dbReference type="Pfam" id="PF07791">
    <property type="entry name" value="Imm11"/>
    <property type="match status" value="1"/>
</dbReference>
<reference evidence="2 3" key="1">
    <citation type="submission" date="2023-12" db="EMBL/GenBank/DDBJ databases">
        <title>the genome sequence of Hyalangium sp. s54d21.</title>
        <authorList>
            <person name="Zhang X."/>
        </authorList>
    </citation>
    <scope>NUCLEOTIDE SEQUENCE [LARGE SCALE GENOMIC DNA]</scope>
    <source>
        <strain evidence="3">s54d21</strain>
    </source>
</reference>
<evidence type="ECO:0000259" key="1">
    <source>
        <dbReference type="Pfam" id="PF07791"/>
    </source>
</evidence>
<sequence length="189" mass="21000">MAMKYFKLSQDVDRAGGWDLGNPTDPQGREVEDPWRFREGMPVAPPGILKIPIGRPGKALDFTLAGFSLPVVHAKVASLFMELAPGDVQLLPVDIPGQPDQFCLLVATRLIRCIDDTASEEVEYWTPEDGRPEKVGQYRDVYGMRIDPAKVSDAKVFRTWGWTVALIVSEQVKEALERIGTTGAKFKQV</sequence>
<keyword evidence="3" id="KW-1185">Reference proteome</keyword>
<protein>
    <recommendedName>
        <fullName evidence="1">Immunity MXAN-0049 protein domain-containing protein</fullName>
    </recommendedName>
</protein>
<evidence type="ECO:0000313" key="3">
    <source>
        <dbReference type="Proteomes" id="UP001291309"/>
    </source>
</evidence>
<organism evidence="2 3">
    <name type="scientific">Hyalangium rubrum</name>
    <dbReference type="NCBI Taxonomy" id="3103134"/>
    <lineage>
        <taxon>Bacteria</taxon>
        <taxon>Pseudomonadati</taxon>
        <taxon>Myxococcota</taxon>
        <taxon>Myxococcia</taxon>
        <taxon>Myxococcales</taxon>
        <taxon>Cystobacterineae</taxon>
        <taxon>Archangiaceae</taxon>
        <taxon>Hyalangium</taxon>
    </lineage>
</organism>
<evidence type="ECO:0000313" key="2">
    <source>
        <dbReference type="EMBL" id="MDY7230082.1"/>
    </source>
</evidence>
<dbReference type="Proteomes" id="UP001291309">
    <property type="component" value="Unassembled WGS sequence"/>
</dbReference>